<evidence type="ECO:0000256" key="4">
    <source>
        <dbReference type="ARBA" id="ARBA00022989"/>
    </source>
</evidence>
<keyword evidence="5 6" id="KW-0472">Membrane</keyword>
<evidence type="ECO:0000256" key="1">
    <source>
        <dbReference type="ARBA" id="ARBA00004651"/>
    </source>
</evidence>
<feature type="transmembrane region" description="Helical" evidence="6">
    <location>
        <begin position="52"/>
        <end position="80"/>
    </location>
</feature>
<dbReference type="PANTHER" id="PTHR33529:SF6">
    <property type="entry name" value="YJGP_YJGQ FAMILY PERMEASE"/>
    <property type="match status" value="1"/>
</dbReference>
<feature type="transmembrane region" description="Helical" evidence="6">
    <location>
        <begin position="15"/>
        <end position="32"/>
    </location>
</feature>
<sequence>MRRVPLLTRSVLKEVLRWYAAGIALFMILQMADALSSTVANLISYRAPLEKAAFAFLSILPSFLNKALVLAVAFAILLAFSRMQQDSELKAISAGGIRPLNLVWPLALPFAVVGALAFFNADRLVPAGLDIWQNRAWYDIYGQGPPAPSQDTYTYAPAGALYYAGRVTNDAGGRVAQLQGVMVQRGDETITASSGTWDTGKRTWTLQNAWIVRPGQNPVQQLRPLVIPQGDTLAPPVRDSRELVTSELRRALGSDRLDATQRREYTFQLATRYADPLTAIVFALAAGVLGLLIRSRAAAFASVVVFIALFYVLWTTAPGLARAGAMDPTLAAWLPNMVFLGLAGVLAWRLR</sequence>
<dbReference type="InterPro" id="IPR005495">
    <property type="entry name" value="LptG/LptF_permease"/>
</dbReference>
<feature type="transmembrane region" description="Helical" evidence="6">
    <location>
        <begin position="273"/>
        <end position="292"/>
    </location>
</feature>
<evidence type="ECO:0000256" key="5">
    <source>
        <dbReference type="ARBA" id="ARBA00023136"/>
    </source>
</evidence>
<keyword evidence="4 6" id="KW-1133">Transmembrane helix</keyword>
<evidence type="ECO:0000256" key="2">
    <source>
        <dbReference type="ARBA" id="ARBA00022475"/>
    </source>
</evidence>
<keyword evidence="3 6" id="KW-0812">Transmembrane</keyword>
<gene>
    <name evidence="7" type="ORF">ACFOSB_01420</name>
</gene>
<dbReference type="Pfam" id="PF03739">
    <property type="entry name" value="LptF_LptG"/>
    <property type="match status" value="1"/>
</dbReference>
<protein>
    <submittedName>
        <fullName evidence="7">LptF/LptG family permease</fullName>
    </submittedName>
</protein>
<feature type="transmembrane region" description="Helical" evidence="6">
    <location>
        <begin position="100"/>
        <end position="119"/>
    </location>
</feature>
<evidence type="ECO:0000313" key="8">
    <source>
        <dbReference type="Proteomes" id="UP001595803"/>
    </source>
</evidence>
<keyword evidence="2" id="KW-1003">Cell membrane</keyword>
<feature type="transmembrane region" description="Helical" evidence="6">
    <location>
        <begin position="329"/>
        <end position="348"/>
    </location>
</feature>
<keyword evidence="8" id="KW-1185">Reference proteome</keyword>
<reference evidence="8" key="1">
    <citation type="journal article" date="2019" name="Int. J. Syst. Evol. Microbiol.">
        <title>The Global Catalogue of Microorganisms (GCM) 10K type strain sequencing project: providing services to taxonomists for standard genome sequencing and annotation.</title>
        <authorList>
            <consortium name="The Broad Institute Genomics Platform"/>
            <consortium name="The Broad Institute Genome Sequencing Center for Infectious Disease"/>
            <person name="Wu L."/>
            <person name="Ma J."/>
        </authorList>
    </citation>
    <scope>NUCLEOTIDE SEQUENCE [LARGE SCALE GENOMIC DNA]</scope>
    <source>
        <strain evidence="8">CCTCC AB 2017081</strain>
    </source>
</reference>
<dbReference type="Proteomes" id="UP001595803">
    <property type="component" value="Unassembled WGS sequence"/>
</dbReference>
<comment type="subcellular location">
    <subcellularLocation>
        <location evidence="1">Cell membrane</location>
        <topology evidence="1">Multi-pass membrane protein</topology>
    </subcellularLocation>
</comment>
<evidence type="ECO:0000313" key="7">
    <source>
        <dbReference type="EMBL" id="MFC3831520.1"/>
    </source>
</evidence>
<evidence type="ECO:0000256" key="6">
    <source>
        <dbReference type="SAM" id="Phobius"/>
    </source>
</evidence>
<organism evidence="7 8">
    <name type="scientific">Deinococcus rufus</name>
    <dbReference type="NCBI Taxonomy" id="2136097"/>
    <lineage>
        <taxon>Bacteria</taxon>
        <taxon>Thermotogati</taxon>
        <taxon>Deinococcota</taxon>
        <taxon>Deinococci</taxon>
        <taxon>Deinococcales</taxon>
        <taxon>Deinococcaceae</taxon>
        <taxon>Deinococcus</taxon>
    </lineage>
</organism>
<dbReference type="PANTHER" id="PTHR33529">
    <property type="entry name" value="SLR0882 PROTEIN-RELATED"/>
    <property type="match status" value="1"/>
</dbReference>
<comment type="caution">
    <text evidence="7">The sequence shown here is derived from an EMBL/GenBank/DDBJ whole genome shotgun (WGS) entry which is preliminary data.</text>
</comment>
<feature type="transmembrane region" description="Helical" evidence="6">
    <location>
        <begin position="299"/>
        <end position="317"/>
    </location>
</feature>
<proteinExistence type="predicted"/>
<dbReference type="RefSeq" id="WP_380101334.1">
    <property type="nucleotide sequence ID" value="NZ_JBHRZG010000002.1"/>
</dbReference>
<dbReference type="EMBL" id="JBHRZG010000002">
    <property type="protein sequence ID" value="MFC3831520.1"/>
    <property type="molecule type" value="Genomic_DNA"/>
</dbReference>
<name>A0ABV7Z5K8_9DEIO</name>
<evidence type="ECO:0000256" key="3">
    <source>
        <dbReference type="ARBA" id="ARBA00022692"/>
    </source>
</evidence>
<accession>A0ABV7Z5K8</accession>